<dbReference type="Pfam" id="PF01833">
    <property type="entry name" value="TIG"/>
    <property type="match status" value="1"/>
</dbReference>
<dbReference type="InterPro" id="IPR014756">
    <property type="entry name" value="Ig_E-set"/>
</dbReference>
<dbReference type="AlphaFoldDB" id="A0A1M5QW49"/>
<evidence type="ECO:0000313" key="3">
    <source>
        <dbReference type="EMBL" id="SHH18106.1"/>
    </source>
</evidence>
<evidence type="ECO:0000256" key="1">
    <source>
        <dbReference type="SAM" id="SignalP"/>
    </source>
</evidence>
<name>A0A1M5QW49_FLAJO</name>
<dbReference type="Proteomes" id="UP000184112">
    <property type="component" value="Unassembled WGS sequence"/>
</dbReference>
<keyword evidence="1" id="KW-0732">Signal</keyword>
<evidence type="ECO:0000313" key="4">
    <source>
        <dbReference type="Proteomes" id="UP000184112"/>
    </source>
</evidence>
<dbReference type="SUPFAM" id="SSF81296">
    <property type="entry name" value="E set domains"/>
    <property type="match status" value="1"/>
</dbReference>
<gene>
    <name evidence="3" type="ORF">SAMN05444388_107184</name>
</gene>
<evidence type="ECO:0000259" key="2">
    <source>
        <dbReference type="Pfam" id="PF01833"/>
    </source>
</evidence>
<feature type="chain" id="PRO_5012364215" evidence="1">
    <location>
        <begin position="29"/>
        <end position="403"/>
    </location>
</feature>
<feature type="signal peptide" evidence="1">
    <location>
        <begin position="1"/>
        <end position="28"/>
    </location>
</feature>
<dbReference type="Gene3D" id="2.60.40.10">
    <property type="entry name" value="Immunoglobulins"/>
    <property type="match status" value="2"/>
</dbReference>
<dbReference type="RefSeq" id="WP_175556833.1">
    <property type="nucleotide sequence ID" value="NZ_FQWH01000007.1"/>
</dbReference>
<dbReference type="EMBL" id="FQWH01000007">
    <property type="protein sequence ID" value="SHH18106.1"/>
    <property type="molecule type" value="Genomic_DNA"/>
</dbReference>
<dbReference type="InterPro" id="IPR002909">
    <property type="entry name" value="IPT_dom"/>
</dbReference>
<dbReference type="InterPro" id="IPR013783">
    <property type="entry name" value="Ig-like_fold"/>
</dbReference>
<protein>
    <submittedName>
        <fullName evidence="3">IPT/TIG domain-containing protein</fullName>
    </submittedName>
</protein>
<accession>A0A1M5QW49</accession>
<sequence>MKKLLNNRISHLLFLCMMLIVTMLTSCNNEDDSNAAPVITAVRNYAASPNDTLVKTANTGQWVVIMGENLSNVTSVSFGGTMAELNTTFITDVSLVVQIPNIRYELISSEFHNEVRVVSKDGKVATYNLSSNILGPPIISRVRNYADAPSDTLVNVIVPGQKINLIGYNLRNATEISFQGIQIDTASVVYTDSSAVVQLPELEKFKDSNLALKNTIKYTTNFASATFKIKIDIPIIVDPFLELLTGGVGPGKIWALDIDADRKSTYFNAAILFAGKDIRWDKQCLSTPGGSPDPCFYYDPSGLEPWMPAGGNYGSMTFSVGETGTIVKVDQKLIDTKGNYEGFYALNFDAKTLSFTGIEPLNLGRNDIDWSMAYVISLTENTMQLGFRCTNKPELEIYNYVAK</sequence>
<proteinExistence type="predicted"/>
<reference evidence="3 4" key="1">
    <citation type="submission" date="2016-11" db="EMBL/GenBank/DDBJ databases">
        <authorList>
            <person name="Jaros S."/>
            <person name="Januszkiewicz K."/>
            <person name="Wedrychowicz H."/>
        </authorList>
    </citation>
    <scope>NUCLEOTIDE SEQUENCE [LARGE SCALE GENOMIC DNA]</scope>
    <source>
        <strain evidence="3 4">DSM 6792</strain>
    </source>
</reference>
<feature type="domain" description="IPT/TIG" evidence="2">
    <location>
        <begin position="57"/>
        <end position="108"/>
    </location>
</feature>
<organism evidence="3 4">
    <name type="scientific">Flavobacterium johnsoniae</name>
    <name type="common">Cytophaga johnsonae</name>
    <dbReference type="NCBI Taxonomy" id="986"/>
    <lineage>
        <taxon>Bacteria</taxon>
        <taxon>Pseudomonadati</taxon>
        <taxon>Bacteroidota</taxon>
        <taxon>Flavobacteriia</taxon>
        <taxon>Flavobacteriales</taxon>
        <taxon>Flavobacteriaceae</taxon>
        <taxon>Flavobacterium</taxon>
    </lineage>
</organism>
<dbReference type="PROSITE" id="PS51257">
    <property type="entry name" value="PROKAR_LIPOPROTEIN"/>
    <property type="match status" value="1"/>
</dbReference>